<dbReference type="PANTHER" id="PTHR33420">
    <property type="entry name" value="FIMBRIAL SUBUNIT ELFA-RELATED"/>
    <property type="match status" value="1"/>
</dbReference>
<sequence length="169" mass="17393">MKPFILLCMLCAMGSAGVWADQVTLQVTGTIRGAGCEVDSASKNLQIALGDAPAGSFQQAGKTGDWINFSLSVINCPATTTAVTATFTGASAPTDTRYYANTGTGAGLALELSTGDHGTTLRPGATLIKPVNPDDHSAPFPLAARYVATGEKLVAGTFQSAIQVTFTYQ</sequence>
<proteinExistence type="predicted"/>
<reference evidence="4" key="1">
    <citation type="submission" date="2012-07" db="EMBL/GenBank/DDBJ databases">
        <authorList>
            <person name="Cummings C."/>
        </authorList>
    </citation>
    <scope>NUCLEOTIDE SEQUENCE</scope>
    <source>
        <strain evidence="4">1330</strain>
    </source>
</reference>
<dbReference type="PATRIC" id="fig|1073999.7.peg.1329"/>
<evidence type="ECO:0000259" key="2">
    <source>
        <dbReference type="Pfam" id="PF00419"/>
    </source>
</evidence>
<dbReference type="GO" id="GO:0009289">
    <property type="term" value="C:pilus"/>
    <property type="evidence" value="ECO:0007669"/>
    <property type="project" value="InterPro"/>
</dbReference>
<dbReference type="InterPro" id="IPR050263">
    <property type="entry name" value="Bact_Fimbrial_Adh_Pro"/>
</dbReference>
<dbReference type="OrthoDB" id="6631341at2"/>
<dbReference type="PANTHER" id="PTHR33420:SF27">
    <property type="entry name" value="PROTEIN FIMG"/>
    <property type="match status" value="1"/>
</dbReference>
<evidence type="ECO:0000313" key="4">
    <source>
        <dbReference type="EMBL" id="CCJ74630.1"/>
    </source>
</evidence>
<dbReference type="EMBL" id="CAKW01000139">
    <property type="protein sequence ID" value="CCJ74630.1"/>
    <property type="molecule type" value="Genomic_DNA"/>
</dbReference>
<protein>
    <submittedName>
        <fullName evidence="4">Type 1 fimbrae adaptor subunit FimG</fullName>
    </submittedName>
    <submittedName>
        <fullName evidence="3">Type 1 fimbriae adaptor subunit FimG</fullName>
    </submittedName>
</protein>
<feature type="signal peptide" evidence="1">
    <location>
        <begin position="1"/>
        <end position="20"/>
    </location>
</feature>
<dbReference type="InterPro" id="IPR000259">
    <property type="entry name" value="Adhesion_dom_fimbrial"/>
</dbReference>
<dbReference type="InterPro" id="IPR036937">
    <property type="entry name" value="Adhesion_dom_fimbrial_sf"/>
</dbReference>
<dbReference type="InterPro" id="IPR008966">
    <property type="entry name" value="Adhesion_dom_sf"/>
</dbReference>
<feature type="domain" description="Fimbrial-type adhesion" evidence="2">
    <location>
        <begin position="26"/>
        <end position="169"/>
    </location>
</feature>
<dbReference type="Proteomes" id="UP000009340">
    <property type="component" value="Unassembled WGS sequence"/>
</dbReference>
<dbReference type="SUPFAM" id="SSF49401">
    <property type="entry name" value="Bacterial adhesins"/>
    <property type="match status" value="1"/>
</dbReference>
<dbReference type="Pfam" id="PF00419">
    <property type="entry name" value="Fimbrial"/>
    <property type="match status" value="1"/>
</dbReference>
<name>K8A4I5_9ENTR</name>
<keyword evidence="1" id="KW-0732">Signal</keyword>
<dbReference type="EMBL" id="CP012264">
    <property type="protein sequence ID" value="ALB62166.1"/>
    <property type="molecule type" value="Genomic_DNA"/>
</dbReference>
<gene>
    <name evidence="3" type="ORF">AFK62_06480</name>
    <name evidence="4" type="ORF">BN137_4030</name>
</gene>
<dbReference type="KEGG" id="ccon:AFK62_06480"/>
<dbReference type="AlphaFoldDB" id="K8A4I5"/>
<dbReference type="STRING" id="1073999.AFK62_06480"/>
<dbReference type="GO" id="GO:0043709">
    <property type="term" value="P:cell adhesion involved in single-species biofilm formation"/>
    <property type="evidence" value="ECO:0007669"/>
    <property type="project" value="TreeGrafter"/>
</dbReference>
<evidence type="ECO:0000256" key="1">
    <source>
        <dbReference type="SAM" id="SignalP"/>
    </source>
</evidence>
<reference evidence="3 6" key="3">
    <citation type="journal article" date="2016" name="Genome Announc.">
        <title>Fully Closed Genome Sequences of Five Type Strains of the Genus Cronobacter and One Cronobacter sakazakii Strain.</title>
        <authorList>
            <person name="Moine D."/>
            <person name="Kassam M."/>
            <person name="Baert L."/>
            <person name="Tang Y."/>
            <person name="Barretto C."/>
            <person name="Ngom Bru C."/>
            <person name="Klijn A."/>
            <person name="Descombes P."/>
        </authorList>
    </citation>
    <scope>NUCLEOTIDE SEQUENCE [LARGE SCALE GENOMIC DNA]</scope>
    <source>
        <strain evidence="3 6">LMG 26250</strain>
    </source>
</reference>
<dbReference type="Proteomes" id="UP000067320">
    <property type="component" value="Chromosome"/>
</dbReference>
<feature type="chain" id="PRO_5009968189" evidence="1">
    <location>
        <begin position="21"/>
        <end position="169"/>
    </location>
</feature>
<evidence type="ECO:0000313" key="5">
    <source>
        <dbReference type="Proteomes" id="UP000009340"/>
    </source>
</evidence>
<dbReference type="RefSeq" id="WP_007681156.1">
    <property type="nucleotide sequence ID" value="NZ_CAKW01000139.1"/>
</dbReference>
<evidence type="ECO:0000313" key="6">
    <source>
        <dbReference type="Proteomes" id="UP000067320"/>
    </source>
</evidence>
<dbReference type="eggNOG" id="COG3539">
    <property type="taxonomic scope" value="Bacteria"/>
</dbReference>
<keyword evidence="6" id="KW-1185">Reference proteome</keyword>
<dbReference type="Gene3D" id="2.60.40.1090">
    <property type="entry name" value="Fimbrial-type adhesion domain"/>
    <property type="match status" value="1"/>
</dbReference>
<reference evidence="6" key="2">
    <citation type="submission" date="2015-09" db="EMBL/GenBank/DDBJ databases">
        <title>Cronobacter genome sequencing and assembly.</title>
        <authorList>
            <person name="Descombes P."/>
            <person name="Baert L."/>
            <person name="Ngom-Bru C."/>
            <person name="Barretto C."/>
        </authorList>
    </citation>
    <scope>NUCLEOTIDE SEQUENCE [LARGE SCALE GENOMIC DNA]</scope>
    <source>
        <strain evidence="6">LMG 26250</strain>
    </source>
</reference>
<accession>K8A4I5</accession>
<organism evidence="4 5">
    <name type="scientific">Cronobacter condimenti 1330</name>
    <dbReference type="NCBI Taxonomy" id="1073999"/>
    <lineage>
        <taxon>Bacteria</taxon>
        <taxon>Pseudomonadati</taxon>
        <taxon>Pseudomonadota</taxon>
        <taxon>Gammaproteobacteria</taxon>
        <taxon>Enterobacterales</taxon>
        <taxon>Enterobacteriaceae</taxon>
        <taxon>Cronobacter</taxon>
    </lineage>
</organism>
<evidence type="ECO:0000313" key="3">
    <source>
        <dbReference type="EMBL" id="ALB62166.1"/>
    </source>
</evidence>